<proteinExistence type="predicted"/>
<accession>A0A848ARR5</accession>
<dbReference type="SUPFAM" id="SSF51445">
    <property type="entry name" value="(Trans)glycosidases"/>
    <property type="match status" value="1"/>
</dbReference>
<comment type="caution">
    <text evidence="1">The sequence shown here is derived from an EMBL/GenBank/DDBJ whole genome shotgun (WGS) entry which is preliminary data.</text>
</comment>
<evidence type="ECO:0000313" key="2">
    <source>
        <dbReference type="Proteomes" id="UP000576225"/>
    </source>
</evidence>
<gene>
    <name evidence="1" type="ORF">HF882_03750</name>
</gene>
<organism evidence="1 2">
    <name type="scientific">Victivallis vadensis</name>
    <dbReference type="NCBI Taxonomy" id="172901"/>
    <lineage>
        <taxon>Bacteria</taxon>
        <taxon>Pseudomonadati</taxon>
        <taxon>Lentisphaerota</taxon>
        <taxon>Lentisphaeria</taxon>
        <taxon>Victivallales</taxon>
        <taxon>Victivallaceae</taxon>
        <taxon>Victivallis</taxon>
    </lineage>
</organism>
<dbReference type="Gene3D" id="2.60.120.260">
    <property type="entry name" value="Galactose-binding domain-like"/>
    <property type="match status" value="1"/>
</dbReference>
<dbReference type="Proteomes" id="UP000576225">
    <property type="component" value="Unassembled WGS sequence"/>
</dbReference>
<dbReference type="InterPro" id="IPR017853">
    <property type="entry name" value="GH"/>
</dbReference>
<dbReference type="RefSeq" id="WP_168961658.1">
    <property type="nucleotide sequence ID" value="NZ_JABAEW010000005.1"/>
</dbReference>
<dbReference type="Gene3D" id="3.20.20.80">
    <property type="entry name" value="Glycosidases"/>
    <property type="match status" value="1"/>
</dbReference>
<dbReference type="EMBL" id="JABAEW010000005">
    <property type="protein sequence ID" value="NMD85691.1"/>
    <property type="molecule type" value="Genomic_DNA"/>
</dbReference>
<protein>
    <submittedName>
        <fullName evidence="1">Uncharacterized protein</fullName>
    </submittedName>
</protein>
<dbReference type="AlphaFoldDB" id="A0A848ARR5"/>
<name>A0A848ARR5_9BACT</name>
<evidence type="ECO:0000313" key="1">
    <source>
        <dbReference type="EMBL" id="NMD85691.1"/>
    </source>
</evidence>
<reference evidence="1 2" key="1">
    <citation type="submission" date="2020-04" db="EMBL/GenBank/DDBJ databases">
        <authorList>
            <person name="Hitch T.C.A."/>
            <person name="Wylensek D."/>
            <person name="Clavel T."/>
        </authorList>
    </citation>
    <scope>NUCLEOTIDE SEQUENCE [LARGE SCALE GENOMIC DNA]</scope>
    <source>
        <strain evidence="1 2">COR2-253-APC-1A</strain>
    </source>
</reference>
<sequence length="578" mass="65873">MKKLSIILAAAFGFGIPFCSGELIQNGSFEASTANLFPESWKFTSKRTEKAQPQVTVEYRTTNDAAEGNRTLLFRNPINRISDVYGSIFQHIRVEPNKKYRISFLLRGENVNQLLLIMGKRWETRWTVPTGNIKPDRWKFFSHEFIAKPEEIDQNGQWMIRFNIEDFAEWGELDCVSVVPVSGEIVANAQPSTIRELPFSSGQDLFAAEFQFSGITRPADWEAVLSIVDAVGQQHNTPLKQLAALDSTNTLRLQVVIPLKIKMAPGPFVVSIKSGNDVLISKKCIHQPSGMAKEVKMLKTQLQDVKYRMKQLKKRVFHVEVGRTPSRYLALYPQIITHQLVLSERDMNRSFRSGPEREYYVLRTRIALHELKLLLDEWEGNINMAEQGIFPPNTYQTLSGKLSIKNGFQHGLTKDESGNEQERPIFFGGFGHFEQVIKDLPFLAGIGVNVIQIEVSPNDFFPQEGKEKEFEPDYTDYEQRIEKALKRAHNTGVRIALLTSTHYVPKWLIQKFQKECPEALAPGGHYLPLDPLHPRTLEMHKAFLEVLTARLAVSPYRDALQSIVIANEPAYGQCQLNR</sequence>